<dbReference type="SMART" id="SM00049">
    <property type="entry name" value="DEP"/>
    <property type="match status" value="1"/>
</dbReference>
<feature type="compositionally biased region" description="Basic and acidic residues" evidence="1">
    <location>
        <begin position="1"/>
        <end position="10"/>
    </location>
</feature>
<gene>
    <name evidence="3" type="ORF">RND81_02G150300</name>
</gene>
<keyword evidence="4" id="KW-1185">Reference proteome</keyword>
<dbReference type="InterPro" id="IPR036390">
    <property type="entry name" value="WH_DNA-bd_sf"/>
</dbReference>
<organism evidence="3 4">
    <name type="scientific">Saponaria officinalis</name>
    <name type="common">Common soapwort</name>
    <name type="synonym">Lychnis saponaria</name>
    <dbReference type="NCBI Taxonomy" id="3572"/>
    <lineage>
        <taxon>Eukaryota</taxon>
        <taxon>Viridiplantae</taxon>
        <taxon>Streptophyta</taxon>
        <taxon>Embryophyta</taxon>
        <taxon>Tracheophyta</taxon>
        <taxon>Spermatophyta</taxon>
        <taxon>Magnoliopsida</taxon>
        <taxon>eudicotyledons</taxon>
        <taxon>Gunneridae</taxon>
        <taxon>Pentapetalae</taxon>
        <taxon>Caryophyllales</taxon>
        <taxon>Caryophyllaceae</taxon>
        <taxon>Caryophylleae</taxon>
        <taxon>Saponaria</taxon>
    </lineage>
</organism>
<dbReference type="GO" id="GO:0035556">
    <property type="term" value="P:intracellular signal transduction"/>
    <property type="evidence" value="ECO:0007669"/>
    <property type="project" value="InterPro"/>
</dbReference>
<dbReference type="PROSITE" id="PS51354">
    <property type="entry name" value="GLUTAREDOXIN_2"/>
    <property type="match status" value="1"/>
</dbReference>
<reference evidence="3" key="1">
    <citation type="submission" date="2024-03" db="EMBL/GenBank/DDBJ databases">
        <title>WGS assembly of Saponaria officinalis var. Norfolk2.</title>
        <authorList>
            <person name="Jenkins J."/>
            <person name="Shu S."/>
            <person name="Grimwood J."/>
            <person name="Barry K."/>
            <person name="Goodstein D."/>
            <person name="Schmutz J."/>
            <person name="Leebens-Mack J."/>
            <person name="Osbourn A."/>
        </authorList>
    </citation>
    <scope>NUCLEOTIDE SEQUENCE [LARGE SCALE GENOMIC DNA]</scope>
    <source>
        <strain evidence="3">JIC</strain>
    </source>
</reference>
<evidence type="ECO:0000313" key="4">
    <source>
        <dbReference type="Proteomes" id="UP001443914"/>
    </source>
</evidence>
<dbReference type="Gene3D" id="1.10.10.10">
    <property type="entry name" value="Winged helix-like DNA-binding domain superfamily/Winged helix DNA-binding domain"/>
    <property type="match status" value="1"/>
</dbReference>
<dbReference type="InterPro" id="IPR006869">
    <property type="entry name" value="DUF547"/>
</dbReference>
<dbReference type="AlphaFoldDB" id="A0AAW1MUF7"/>
<proteinExistence type="predicted"/>
<evidence type="ECO:0000313" key="3">
    <source>
        <dbReference type="EMBL" id="KAK9749789.1"/>
    </source>
</evidence>
<dbReference type="InterPro" id="IPR000591">
    <property type="entry name" value="DEP_dom"/>
</dbReference>
<dbReference type="Proteomes" id="UP001443914">
    <property type="component" value="Unassembled WGS sequence"/>
</dbReference>
<dbReference type="Gene3D" id="3.40.30.10">
    <property type="entry name" value="Glutaredoxin"/>
    <property type="match status" value="1"/>
</dbReference>
<dbReference type="PROSITE" id="PS50186">
    <property type="entry name" value="DEP"/>
    <property type="match status" value="1"/>
</dbReference>
<comment type="caution">
    <text evidence="3">The sequence shown here is derived from an EMBL/GenBank/DDBJ whole genome shotgun (WGS) entry which is preliminary data.</text>
</comment>
<accession>A0AAW1MUF7</accession>
<dbReference type="InterPro" id="IPR002109">
    <property type="entry name" value="Glutaredoxin"/>
</dbReference>
<dbReference type="Pfam" id="PF04784">
    <property type="entry name" value="DUF547"/>
    <property type="match status" value="1"/>
</dbReference>
<dbReference type="PANTHER" id="PTHR46361:SF1">
    <property type="entry name" value="F26K24.21 PROTEIN"/>
    <property type="match status" value="1"/>
</dbReference>
<dbReference type="InterPro" id="IPR014025">
    <property type="entry name" value="Glutaredoxin_subgr"/>
</dbReference>
<dbReference type="EMBL" id="JBDFQZ010000002">
    <property type="protein sequence ID" value="KAK9749789.1"/>
    <property type="molecule type" value="Genomic_DNA"/>
</dbReference>
<feature type="region of interest" description="Disordered" evidence="1">
    <location>
        <begin position="1"/>
        <end position="43"/>
    </location>
</feature>
<dbReference type="SUPFAM" id="SSF52833">
    <property type="entry name" value="Thioredoxin-like"/>
    <property type="match status" value="1"/>
</dbReference>
<evidence type="ECO:0000259" key="2">
    <source>
        <dbReference type="PROSITE" id="PS50186"/>
    </source>
</evidence>
<dbReference type="InterPro" id="IPR036388">
    <property type="entry name" value="WH-like_DNA-bd_sf"/>
</dbReference>
<feature type="domain" description="DEP" evidence="2">
    <location>
        <begin position="222"/>
        <end position="295"/>
    </location>
</feature>
<protein>
    <recommendedName>
        <fullName evidence="2">DEP domain-containing protein</fullName>
    </recommendedName>
</protein>
<dbReference type="SUPFAM" id="SSF46785">
    <property type="entry name" value="Winged helix' DNA-binding domain"/>
    <property type="match status" value="1"/>
</dbReference>
<name>A0AAW1MUF7_SAPOF</name>
<evidence type="ECO:0000256" key="1">
    <source>
        <dbReference type="SAM" id="MobiDB-lite"/>
    </source>
</evidence>
<dbReference type="CDD" id="cd04371">
    <property type="entry name" value="DEP"/>
    <property type="match status" value="1"/>
</dbReference>
<dbReference type="PANTHER" id="PTHR46361">
    <property type="entry name" value="ELECTRON CARRIER/ PROTEIN DISULFIDE OXIDOREDUCTASE"/>
    <property type="match status" value="1"/>
</dbReference>
<dbReference type="InterPro" id="IPR036249">
    <property type="entry name" value="Thioredoxin-like_sf"/>
</dbReference>
<sequence>MGEEIVKSTVEDSPAAKFEYPHQKLPPPSAPPGITGDVTPAPEKRIPAIGKYLRTVLSRRMSLDSEGEDEGEDKDKGVTEFRVSGVRVVVRRKEEAEELGLLRGRVTFFSKSNCRDCGAVRKILREKGLKFSEININVYPARENELITRTGGSTVPQVFFNEKLIGGLVALNSLRNSDLLDRTAKDLLGSKCPDDAPEPPVYGYDEPKEERMDEMNRIVKILRLRLPIQDRLVRMRLVKNCFTGKELVDVLVHHLGRPRDEAIEIGKEIARKHFIHHFFGGTHFEDGNELFRFLEHGQFIPKCFNFRGSTDDREPEPAAGIGQRLMKIMSAILESYASEDRLHVDYLAISNSEEFRRYLNLVQGLQRVNLHLLSPDEKLAFFLNLYNAMVIHAIIRKGYPEGIIDRKSFVSEFQYLVAGNSYSLNAIRNGILRSNRRAPYALVKPFSAGDSRLMMVIPTVDPLIHFGLCDGTKSSPAVRFFTPQNVQAELRNGTREFFRHNAAEVDLLNRTVSLTPILKWYSADFGKDKEMIKWIMNYLDADKTGLLNHLLSDGGGVSILYQNYDWSINS</sequence>
<dbReference type="Pfam" id="PF00610">
    <property type="entry name" value="DEP"/>
    <property type="match status" value="1"/>
</dbReference>
<dbReference type="Pfam" id="PF00462">
    <property type="entry name" value="Glutaredoxin"/>
    <property type="match status" value="1"/>
</dbReference>
<dbReference type="PRINTS" id="PR00160">
    <property type="entry name" value="GLUTAREDOXIN"/>
</dbReference>